<reference evidence="5 6" key="1">
    <citation type="submission" date="2018-08" db="EMBL/GenBank/DDBJ databases">
        <title>A genome reference for cultivated species of the human gut microbiota.</title>
        <authorList>
            <person name="Zou Y."/>
            <person name="Xue W."/>
            <person name="Luo G."/>
        </authorList>
    </citation>
    <scope>NUCLEOTIDE SEQUENCE [LARGE SCALE GENOMIC DNA]</scope>
    <source>
        <strain evidence="2 7">AF27-4BH</strain>
        <strain evidence="4 5">AM21-18</strain>
        <strain evidence="3 6">AM32-6</strain>
    </source>
</reference>
<feature type="transmembrane region" description="Helical" evidence="1">
    <location>
        <begin position="66"/>
        <end position="86"/>
    </location>
</feature>
<evidence type="ECO:0000313" key="5">
    <source>
        <dbReference type="Proteomes" id="UP000283981"/>
    </source>
</evidence>
<dbReference type="EMBL" id="QSIR01000009">
    <property type="protein sequence ID" value="RHD06996.1"/>
    <property type="molecule type" value="Genomic_DNA"/>
</dbReference>
<keyword evidence="1" id="KW-0812">Transmembrane</keyword>
<dbReference type="Proteomes" id="UP000283981">
    <property type="component" value="Unassembled WGS sequence"/>
</dbReference>
<keyword evidence="1" id="KW-0472">Membrane</keyword>
<keyword evidence="1" id="KW-1133">Transmembrane helix</keyword>
<dbReference type="AlphaFoldDB" id="A0A414URN9"/>
<feature type="transmembrane region" description="Helical" evidence="1">
    <location>
        <begin position="35"/>
        <end position="54"/>
    </location>
</feature>
<name>A0A414URN9_MEDGN</name>
<dbReference type="Proteomes" id="UP000284472">
    <property type="component" value="Unassembled WGS sequence"/>
</dbReference>
<sequence>MNTKTRLFKIGIQVLLTFAYIGYFFSLYRGIPRNILTYINYIIIIVCLSGCLFVKPEKESKILYVLTRVNCIVFIIWAIVMAMQLII</sequence>
<dbReference type="Proteomes" id="UP000286137">
    <property type="component" value="Unassembled WGS sequence"/>
</dbReference>
<dbReference type="EMBL" id="QRTJ01000019">
    <property type="protein sequence ID" value="RGQ66339.1"/>
    <property type="molecule type" value="Genomic_DNA"/>
</dbReference>
<proteinExistence type="predicted"/>
<evidence type="ECO:0000313" key="4">
    <source>
        <dbReference type="EMBL" id="RHG79601.1"/>
    </source>
</evidence>
<dbReference type="EMBL" id="QRIS01000037">
    <property type="protein sequence ID" value="RHG79601.1"/>
    <property type="molecule type" value="Genomic_DNA"/>
</dbReference>
<protein>
    <submittedName>
        <fullName evidence="4">Uncharacterized protein</fullName>
    </submittedName>
</protein>
<feature type="transmembrane region" description="Helical" evidence="1">
    <location>
        <begin position="7"/>
        <end position="29"/>
    </location>
</feature>
<evidence type="ECO:0000313" key="7">
    <source>
        <dbReference type="Proteomes" id="UP000286137"/>
    </source>
</evidence>
<evidence type="ECO:0000256" key="1">
    <source>
        <dbReference type="SAM" id="Phobius"/>
    </source>
</evidence>
<accession>A0A414URN9</accession>
<gene>
    <name evidence="4" type="ORF">DW243_16085</name>
    <name evidence="3" type="ORF">DW812_07750</name>
    <name evidence="2" type="ORF">DWY88_10235</name>
</gene>
<evidence type="ECO:0000313" key="2">
    <source>
        <dbReference type="EMBL" id="RGQ66339.1"/>
    </source>
</evidence>
<evidence type="ECO:0000313" key="3">
    <source>
        <dbReference type="EMBL" id="RHD06996.1"/>
    </source>
</evidence>
<organism evidence="4 5">
    <name type="scientific">Mediterraneibacter gnavus</name>
    <name type="common">Ruminococcus gnavus</name>
    <dbReference type="NCBI Taxonomy" id="33038"/>
    <lineage>
        <taxon>Bacteria</taxon>
        <taxon>Bacillati</taxon>
        <taxon>Bacillota</taxon>
        <taxon>Clostridia</taxon>
        <taxon>Lachnospirales</taxon>
        <taxon>Lachnospiraceae</taxon>
        <taxon>Mediterraneibacter</taxon>
    </lineage>
</organism>
<evidence type="ECO:0000313" key="6">
    <source>
        <dbReference type="Proteomes" id="UP000284472"/>
    </source>
</evidence>
<comment type="caution">
    <text evidence="4">The sequence shown here is derived from an EMBL/GenBank/DDBJ whole genome shotgun (WGS) entry which is preliminary data.</text>
</comment>